<evidence type="ECO:0000256" key="2">
    <source>
        <dbReference type="ARBA" id="ARBA00022670"/>
    </source>
</evidence>
<dbReference type="SUPFAM" id="SSF54001">
    <property type="entry name" value="Cysteine proteinases"/>
    <property type="match status" value="1"/>
</dbReference>
<reference evidence="7" key="1">
    <citation type="submission" date="2024-06" db="EMBL/GenBank/DDBJ databases">
        <title>Multi-omics analyses provide insights into the biosynthesis of the anticancer antibiotic pleurotin in Hohenbuehelia grisea.</title>
        <authorList>
            <person name="Weaver J.A."/>
            <person name="Alberti F."/>
        </authorList>
    </citation>
    <scope>NUCLEOTIDE SEQUENCE [LARGE SCALE GENOMIC DNA]</scope>
    <source>
        <strain evidence="7">T-177</strain>
    </source>
</reference>
<dbReference type="EMBL" id="JASNQZ010000005">
    <property type="protein sequence ID" value="KAL0957371.1"/>
    <property type="molecule type" value="Genomic_DNA"/>
</dbReference>
<keyword evidence="2" id="KW-0645">Protease</keyword>
<protein>
    <recommendedName>
        <fullName evidence="5">Ubiquitin-like protease family profile domain-containing protein</fullName>
    </recommendedName>
</protein>
<evidence type="ECO:0000256" key="1">
    <source>
        <dbReference type="ARBA" id="ARBA00005234"/>
    </source>
</evidence>
<feature type="compositionally biased region" description="Acidic residues" evidence="4">
    <location>
        <begin position="359"/>
        <end position="372"/>
    </location>
</feature>
<evidence type="ECO:0000256" key="4">
    <source>
        <dbReference type="SAM" id="MobiDB-lite"/>
    </source>
</evidence>
<keyword evidence="3" id="KW-0378">Hydrolase</keyword>
<feature type="region of interest" description="Disordered" evidence="4">
    <location>
        <begin position="359"/>
        <end position="393"/>
    </location>
</feature>
<comment type="similarity">
    <text evidence="1">Belongs to the peptidase C48 family.</text>
</comment>
<evidence type="ECO:0000256" key="3">
    <source>
        <dbReference type="ARBA" id="ARBA00022801"/>
    </source>
</evidence>
<feature type="region of interest" description="Disordered" evidence="4">
    <location>
        <begin position="411"/>
        <end position="477"/>
    </location>
</feature>
<feature type="domain" description="Ubiquitin-like protease family profile" evidence="5">
    <location>
        <begin position="116"/>
        <end position="286"/>
    </location>
</feature>
<keyword evidence="7" id="KW-1185">Reference proteome</keyword>
<evidence type="ECO:0000313" key="7">
    <source>
        <dbReference type="Proteomes" id="UP001556367"/>
    </source>
</evidence>
<feature type="compositionally biased region" description="Basic and acidic residues" evidence="4">
    <location>
        <begin position="445"/>
        <end position="469"/>
    </location>
</feature>
<comment type="caution">
    <text evidence="6">The sequence shown here is derived from an EMBL/GenBank/DDBJ whole genome shotgun (WGS) entry which is preliminary data.</text>
</comment>
<dbReference type="InterPro" id="IPR003653">
    <property type="entry name" value="Peptidase_C48_C"/>
</dbReference>
<dbReference type="InterPro" id="IPR038765">
    <property type="entry name" value="Papain-like_cys_pep_sf"/>
</dbReference>
<dbReference type="Proteomes" id="UP001556367">
    <property type="component" value="Unassembled WGS sequence"/>
</dbReference>
<accession>A0ABR3JQP8</accession>
<gene>
    <name evidence="6" type="ORF">HGRIS_001173</name>
</gene>
<dbReference type="PROSITE" id="PS50600">
    <property type="entry name" value="ULP_PROTEASE"/>
    <property type="match status" value="1"/>
</dbReference>
<evidence type="ECO:0000313" key="6">
    <source>
        <dbReference type="EMBL" id="KAL0957371.1"/>
    </source>
</evidence>
<proteinExistence type="inferred from homology"/>
<evidence type="ECO:0000259" key="5">
    <source>
        <dbReference type="PROSITE" id="PS50600"/>
    </source>
</evidence>
<name>A0ABR3JQP8_9AGAR</name>
<organism evidence="6 7">
    <name type="scientific">Hohenbuehelia grisea</name>
    <dbReference type="NCBI Taxonomy" id="104357"/>
    <lineage>
        <taxon>Eukaryota</taxon>
        <taxon>Fungi</taxon>
        <taxon>Dikarya</taxon>
        <taxon>Basidiomycota</taxon>
        <taxon>Agaricomycotina</taxon>
        <taxon>Agaricomycetes</taxon>
        <taxon>Agaricomycetidae</taxon>
        <taxon>Agaricales</taxon>
        <taxon>Pleurotineae</taxon>
        <taxon>Pleurotaceae</taxon>
        <taxon>Hohenbuehelia</taxon>
    </lineage>
</organism>
<sequence length="835" mass="94237">MMLTRIRHLPIPSTATIHSLVEAARQACLAGSKSLVYAHVTQTEALTRVPFWIVTFWNEVLKLRASRGHWVKARDWLNGQARNRKLPAARHELAKSAMTMLSLLPWGRQKVGLSDSKLISVDLWRLLGTHWLSSTNQDDMLELLHNHISHSASRMFILQGVDFTTKLYQAYTTRQAGEYQSRRDLAWLCNVGEGLAESEGVLLTTVNLRPYTGSEHWVAMTVDAQAAVVRYGDGLEVAMPAELREAYRWWLAQHTVRYFEFTNLPIARQTDAHSCGILADNALSHHLDPSRFPLVEPSGAVDARLQQFLHLSRYLLERLDLAASSASVASPPSTPVLAMSVDTVDPDDSMPKLIAENVEAEEDDDDDDDWEMDGTAAPESSASVLLTESVPENPCRESEKIRAEMEVWQHDNAQAQRMKKARERVQNRERQQQFQERRRNQQKADGWEPGEKRKRSLKDYDNDADDRPAVAELSRPHRQYKEDTCIATKKATGRKRKPENKPKESKLTNWFTPFLFSQIEIAASRAGKPWSPRMIVKEAKALNPKDFARLTEQVVGRWIDPEAKKRGESKWKDKIMEQVSTGSGNRPGGGSTRTGILAAYPMLQAKINSHIEALREGGAVLTMLTIRAIMIAFIEADAPHLFRQPIAKDGSRFKCSEAFVRKYLHRLGWSERCATRAAQKLPANHEQILTEAYIREARVIRDHRIPAELRVNTDQTQSVYSPGTKSTWTKAGVKQVATKGFNDKRTFTLVPSISASGELLPMQAIYSGQSTQSLPARDAARYTEALKLGVRFTSSMTKTYWSTLATMKALVNDIIAPYFDHKKAQMKFPSTQCSI</sequence>
<feature type="compositionally biased region" description="Basic and acidic residues" evidence="4">
    <location>
        <begin position="423"/>
        <end position="439"/>
    </location>
</feature>